<dbReference type="GO" id="GO:0003677">
    <property type="term" value="F:DNA binding"/>
    <property type="evidence" value="ECO:0007669"/>
    <property type="project" value="InterPro"/>
</dbReference>
<dbReference type="Proteomes" id="UP000243606">
    <property type="component" value="Unassembled WGS sequence"/>
</dbReference>
<accession>A0A1I3KC90</accession>
<protein>
    <submittedName>
        <fullName evidence="1">Cro protein</fullName>
    </submittedName>
</protein>
<dbReference type="InterPro" id="IPR038202">
    <property type="entry name" value="Cro_sf"/>
</dbReference>
<gene>
    <name evidence="1" type="ORF">SAMN05216206_2779</name>
</gene>
<dbReference type="RefSeq" id="WP_090243073.1">
    <property type="nucleotide sequence ID" value="NZ_FOQL01000003.1"/>
</dbReference>
<dbReference type="PIRSF" id="PIRSF003217">
    <property type="entry name" value="Cro_protein"/>
    <property type="match status" value="1"/>
</dbReference>
<proteinExistence type="predicted"/>
<dbReference type="GO" id="GO:0006355">
    <property type="term" value="P:regulation of DNA-templated transcription"/>
    <property type="evidence" value="ECO:0007669"/>
    <property type="project" value="InterPro"/>
</dbReference>
<dbReference type="STRING" id="425504.SAMN05216206_2779"/>
<reference evidence="2" key="1">
    <citation type="submission" date="2016-10" db="EMBL/GenBank/DDBJ databases">
        <authorList>
            <person name="Varghese N."/>
            <person name="Submissions S."/>
        </authorList>
    </citation>
    <scope>NUCLEOTIDE SEQUENCE [LARGE SCALE GENOMIC DNA]</scope>
    <source>
        <strain evidence="2">LMG 24016</strain>
    </source>
</reference>
<sequence length="64" mass="6774">MKKVVLKDVVVRLGQAAVAKGLGVSAPAITKALKAKREIFVTEHPDGSLTATEIRPFPHQVAPS</sequence>
<dbReference type="Gene3D" id="3.30.240.10">
    <property type="entry name" value="CRO Repressor"/>
    <property type="match status" value="1"/>
</dbReference>
<dbReference type="EMBL" id="FOQL01000003">
    <property type="protein sequence ID" value="SFI70119.1"/>
    <property type="molecule type" value="Genomic_DNA"/>
</dbReference>
<dbReference type="Pfam" id="PF09048">
    <property type="entry name" value="Cro"/>
    <property type="match status" value="1"/>
</dbReference>
<evidence type="ECO:0000313" key="2">
    <source>
        <dbReference type="Proteomes" id="UP000243606"/>
    </source>
</evidence>
<dbReference type="SUPFAM" id="SSF47413">
    <property type="entry name" value="lambda repressor-like DNA-binding domains"/>
    <property type="match status" value="1"/>
</dbReference>
<evidence type="ECO:0000313" key="1">
    <source>
        <dbReference type="EMBL" id="SFI70119.1"/>
    </source>
</evidence>
<dbReference type="InterPro" id="IPR000655">
    <property type="entry name" value="Cro-like"/>
</dbReference>
<name>A0A1I3KC90_9PSED</name>
<dbReference type="OrthoDB" id="9429495at2"/>
<dbReference type="InterPro" id="IPR010982">
    <property type="entry name" value="Lambda_DNA-bd_dom_sf"/>
</dbReference>
<keyword evidence="2" id="KW-1185">Reference proteome</keyword>
<organism evidence="1 2">
    <name type="scientific">Pseudomonas guineae</name>
    <dbReference type="NCBI Taxonomy" id="425504"/>
    <lineage>
        <taxon>Bacteria</taxon>
        <taxon>Pseudomonadati</taxon>
        <taxon>Pseudomonadota</taxon>
        <taxon>Gammaproteobacteria</taxon>
        <taxon>Pseudomonadales</taxon>
        <taxon>Pseudomonadaceae</taxon>
        <taxon>Pseudomonas</taxon>
    </lineage>
</organism>
<dbReference type="AlphaFoldDB" id="A0A1I3KC90"/>